<dbReference type="EMBL" id="LCDG01000003">
    <property type="protein sequence ID" value="KKS48063.1"/>
    <property type="molecule type" value="Genomic_DNA"/>
</dbReference>
<sequence length="433" mass="49104">MEKLYVQDANQLIRKLPDTPGVYIFRGCVQGVSKPIRKHEILYIGKATSLRTRVASYFRRDLIATRGPIIVGMVEAAKSVDFIETDSVLEALILEAALIKKHQPIYNTKEKDNKSFNYIVITKEDFPRVITMRGREVNLRIDEVKYSFGPFPQGSVLREALSIVRKIFPFRDRCVPCKQLTTNNLQLTSKCRQCFNAQIGLCPGVCSGSITKTEYAKTIQRIKLFFEGKKKTLIVRLEREMKTAARNQNFEEAGKIKKAIFALNHIRDVALLRADFLRASAVSLHEALPVRIEAYDVAHISGTHTVGVMVVLEDNEPRKSEYRKFKIKTSTNDDNASLREILERRFNHPEWPMPKLIVVDGGKAQVNTAEKVLNECGLIIPVVGVVKDELHKPKGFLGDKALVQKHDRAILLANSEAHRFAIGYHRKLRGKLS</sequence>
<evidence type="ECO:0000313" key="4">
    <source>
        <dbReference type="EMBL" id="KKS48063.1"/>
    </source>
</evidence>
<dbReference type="PANTHER" id="PTHR30562">
    <property type="entry name" value="UVRC/OXIDOREDUCTASE"/>
    <property type="match status" value="1"/>
</dbReference>
<dbReference type="InterPro" id="IPR001943">
    <property type="entry name" value="UVR_dom"/>
</dbReference>
<reference evidence="4 5" key="1">
    <citation type="journal article" date="2015" name="Nature">
        <title>rRNA introns, odd ribosomes, and small enigmatic genomes across a large radiation of phyla.</title>
        <authorList>
            <person name="Brown C.T."/>
            <person name="Hug L.A."/>
            <person name="Thomas B.C."/>
            <person name="Sharon I."/>
            <person name="Castelle C.J."/>
            <person name="Singh A."/>
            <person name="Wilkins M.J."/>
            <person name="Williams K.H."/>
            <person name="Banfield J.F."/>
        </authorList>
    </citation>
    <scope>NUCLEOTIDE SEQUENCE [LARGE SCALE GENOMIC DNA]</scope>
</reference>
<dbReference type="Gene3D" id="3.30.420.340">
    <property type="entry name" value="UvrC, RNAse H endonuclease domain"/>
    <property type="match status" value="1"/>
</dbReference>
<dbReference type="GO" id="GO:0009380">
    <property type="term" value="C:excinuclease repair complex"/>
    <property type="evidence" value="ECO:0007669"/>
    <property type="project" value="TreeGrafter"/>
</dbReference>
<dbReference type="Gene3D" id="3.40.1440.10">
    <property type="entry name" value="GIY-YIG endonuclease"/>
    <property type="match status" value="1"/>
</dbReference>
<evidence type="ECO:0000313" key="5">
    <source>
        <dbReference type="Proteomes" id="UP000034704"/>
    </source>
</evidence>
<dbReference type="InterPro" id="IPR038476">
    <property type="entry name" value="UvrC_RNase_H_dom_sf"/>
</dbReference>
<dbReference type="InterPro" id="IPR035901">
    <property type="entry name" value="GIY-YIG_endonuc_sf"/>
</dbReference>
<dbReference type="GO" id="GO:0009381">
    <property type="term" value="F:excinuclease ABC activity"/>
    <property type="evidence" value="ECO:0007669"/>
    <property type="project" value="InterPro"/>
</dbReference>
<dbReference type="Pfam" id="PF08459">
    <property type="entry name" value="UvrC_RNaseH_dom"/>
    <property type="match status" value="1"/>
</dbReference>
<dbReference type="SMART" id="SM00465">
    <property type="entry name" value="GIYc"/>
    <property type="match status" value="1"/>
</dbReference>
<dbReference type="AlphaFoldDB" id="A0A0G1CEI2"/>
<dbReference type="InterPro" id="IPR036876">
    <property type="entry name" value="UVR_dom_sf"/>
</dbReference>
<dbReference type="SUPFAM" id="SSF82771">
    <property type="entry name" value="GIY-YIG endonuclease"/>
    <property type="match status" value="1"/>
</dbReference>
<accession>A0A0G1CEI2</accession>
<name>A0A0G1CEI2_9BACT</name>
<dbReference type="InterPro" id="IPR000305">
    <property type="entry name" value="GIY-YIG_endonuc"/>
</dbReference>
<evidence type="ECO:0000259" key="1">
    <source>
        <dbReference type="PROSITE" id="PS50151"/>
    </source>
</evidence>
<dbReference type="GO" id="GO:0006289">
    <property type="term" value="P:nucleotide-excision repair"/>
    <property type="evidence" value="ECO:0007669"/>
    <property type="project" value="InterPro"/>
</dbReference>
<dbReference type="SUPFAM" id="SSF46600">
    <property type="entry name" value="C-terminal UvrC-binding domain of UvrB"/>
    <property type="match status" value="1"/>
</dbReference>
<dbReference type="PANTHER" id="PTHR30562:SF1">
    <property type="entry name" value="UVRABC SYSTEM PROTEIN C"/>
    <property type="match status" value="1"/>
</dbReference>
<feature type="domain" description="UvrC family homology region profile" evidence="3">
    <location>
        <begin position="249"/>
        <end position="373"/>
    </location>
</feature>
<dbReference type="InterPro" id="IPR050066">
    <property type="entry name" value="UvrABC_protein_C"/>
</dbReference>
<dbReference type="PATRIC" id="fig|1618756.3.peg.259"/>
<dbReference type="PROSITE" id="PS50151">
    <property type="entry name" value="UVR"/>
    <property type="match status" value="1"/>
</dbReference>
<dbReference type="Proteomes" id="UP000034704">
    <property type="component" value="Unassembled WGS sequence"/>
</dbReference>
<dbReference type="Gene3D" id="4.10.860.10">
    <property type="entry name" value="UVR domain"/>
    <property type="match status" value="1"/>
</dbReference>
<feature type="domain" description="UVR" evidence="1">
    <location>
        <begin position="231"/>
        <end position="266"/>
    </location>
</feature>
<proteinExistence type="predicted"/>
<dbReference type="CDD" id="cd10434">
    <property type="entry name" value="GIY-YIG_UvrC_Cho"/>
    <property type="match status" value="1"/>
</dbReference>
<dbReference type="STRING" id="1618756.UV12_C0003G0022"/>
<dbReference type="PROSITE" id="PS50165">
    <property type="entry name" value="UVRC"/>
    <property type="match status" value="1"/>
</dbReference>
<feature type="domain" description="GIY-YIG" evidence="2">
    <location>
        <begin position="18"/>
        <end position="108"/>
    </location>
</feature>
<comment type="caution">
    <text evidence="4">The sequence shown here is derived from an EMBL/GenBank/DDBJ whole genome shotgun (WGS) entry which is preliminary data.</text>
</comment>
<organism evidence="4 5">
    <name type="scientific">Candidatus Nomurabacteria bacterium GW2011_GWC2_42_20</name>
    <dbReference type="NCBI Taxonomy" id="1618756"/>
    <lineage>
        <taxon>Bacteria</taxon>
        <taxon>Candidatus Nomuraibacteriota</taxon>
    </lineage>
</organism>
<dbReference type="PROSITE" id="PS50164">
    <property type="entry name" value="GIY_YIG"/>
    <property type="match status" value="1"/>
</dbReference>
<dbReference type="InterPro" id="IPR001162">
    <property type="entry name" value="UvrC_RNase_H_dom"/>
</dbReference>
<gene>
    <name evidence="4" type="ORF">UV12_C0003G0022</name>
</gene>
<dbReference type="InterPro" id="IPR047296">
    <property type="entry name" value="GIY-YIG_UvrC_Cho"/>
</dbReference>
<dbReference type="Pfam" id="PF02151">
    <property type="entry name" value="UVR"/>
    <property type="match status" value="1"/>
</dbReference>
<protein>
    <submittedName>
        <fullName evidence="4">Excinuclease ABC, C subunit</fullName>
    </submittedName>
</protein>
<evidence type="ECO:0000259" key="3">
    <source>
        <dbReference type="PROSITE" id="PS50165"/>
    </source>
</evidence>
<evidence type="ECO:0000259" key="2">
    <source>
        <dbReference type="PROSITE" id="PS50164"/>
    </source>
</evidence>